<sequence>MAKEVDIELKKAFEELQEKMVDTTQKIKLADIQIDSSKKSIIHAQITQNELKDLNAESTRLYEGVGRMFILKDVCEIQGNLDNKIKSFEDKIKTMEANKQYLERNLKDSENNLREMIISRKGATST</sequence>
<evidence type="ECO:0000313" key="6">
    <source>
        <dbReference type="Proteomes" id="UP001187531"/>
    </source>
</evidence>
<evidence type="ECO:0000256" key="1">
    <source>
        <dbReference type="ARBA" id="ARBA00008045"/>
    </source>
</evidence>
<organism evidence="5 6">
    <name type="scientific">Artemia franciscana</name>
    <name type="common">Brine shrimp</name>
    <name type="synonym">Artemia sanfranciscana</name>
    <dbReference type="NCBI Taxonomy" id="6661"/>
    <lineage>
        <taxon>Eukaryota</taxon>
        <taxon>Metazoa</taxon>
        <taxon>Ecdysozoa</taxon>
        <taxon>Arthropoda</taxon>
        <taxon>Crustacea</taxon>
        <taxon>Branchiopoda</taxon>
        <taxon>Anostraca</taxon>
        <taxon>Artemiidae</taxon>
        <taxon>Artemia</taxon>
    </lineage>
</organism>
<dbReference type="PANTHER" id="PTHR20903">
    <property type="entry name" value="PREFOLDIN SUBUNIT 1-RELATED"/>
    <property type="match status" value="1"/>
</dbReference>
<dbReference type="PANTHER" id="PTHR20903:SF0">
    <property type="entry name" value="PREFOLDIN SUBUNIT 1"/>
    <property type="match status" value="1"/>
</dbReference>
<dbReference type="SUPFAM" id="SSF46579">
    <property type="entry name" value="Prefoldin"/>
    <property type="match status" value="1"/>
</dbReference>
<dbReference type="GO" id="GO:0016272">
    <property type="term" value="C:prefoldin complex"/>
    <property type="evidence" value="ECO:0007669"/>
    <property type="project" value="InterPro"/>
</dbReference>
<evidence type="ECO:0000256" key="4">
    <source>
        <dbReference type="SAM" id="Coils"/>
    </source>
</evidence>
<comment type="subunit">
    <text evidence="2">Heterohexamer of two PFD-alpha type and four PFD-beta type subunits.</text>
</comment>
<dbReference type="Pfam" id="PF01920">
    <property type="entry name" value="Prefoldin_2"/>
    <property type="match status" value="1"/>
</dbReference>
<protein>
    <recommendedName>
        <fullName evidence="7">Prefoldin subunit 1</fullName>
    </recommendedName>
</protein>
<keyword evidence="3" id="KW-0143">Chaperone</keyword>
<dbReference type="AlphaFoldDB" id="A0AA88HZS5"/>
<evidence type="ECO:0008006" key="7">
    <source>
        <dbReference type="Google" id="ProtNLM"/>
    </source>
</evidence>
<evidence type="ECO:0000313" key="5">
    <source>
        <dbReference type="EMBL" id="KAK2720248.1"/>
    </source>
</evidence>
<dbReference type="InterPro" id="IPR009053">
    <property type="entry name" value="Prefoldin"/>
</dbReference>
<accession>A0AA88HZS5</accession>
<dbReference type="Gene3D" id="1.10.287.370">
    <property type="match status" value="1"/>
</dbReference>
<comment type="similarity">
    <text evidence="1">Belongs to the prefoldin subunit beta family.</text>
</comment>
<dbReference type="InterPro" id="IPR002777">
    <property type="entry name" value="PFD_beta-like"/>
</dbReference>
<name>A0AA88HZS5_ARTSF</name>
<dbReference type="GO" id="GO:0044183">
    <property type="term" value="F:protein folding chaperone"/>
    <property type="evidence" value="ECO:0007669"/>
    <property type="project" value="TreeGrafter"/>
</dbReference>
<comment type="caution">
    <text evidence="5">The sequence shown here is derived from an EMBL/GenBank/DDBJ whole genome shotgun (WGS) entry which is preliminary data.</text>
</comment>
<evidence type="ECO:0000256" key="2">
    <source>
        <dbReference type="ARBA" id="ARBA00011695"/>
    </source>
</evidence>
<proteinExistence type="inferred from homology"/>
<evidence type="ECO:0000256" key="3">
    <source>
        <dbReference type="ARBA" id="ARBA00023186"/>
    </source>
</evidence>
<keyword evidence="6" id="KW-1185">Reference proteome</keyword>
<gene>
    <name evidence="5" type="ORF">QYM36_004209</name>
</gene>
<dbReference type="GO" id="GO:0005737">
    <property type="term" value="C:cytoplasm"/>
    <property type="evidence" value="ECO:0007669"/>
    <property type="project" value="TreeGrafter"/>
</dbReference>
<keyword evidence="4" id="KW-0175">Coiled coil</keyword>
<feature type="coiled-coil region" evidence="4">
    <location>
        <begin position="78"/>
        <end position="119"/>
    </location>
</feature>
<dbReference type="GO" id="GO:0051082">
    <property type="term" value="F:unfolded protein binding"/>
    <property type="evidence" value="ECO:0007669"/>
    <property type="project" value="InterPro"/>
</dbReference>
<reference evidence="5" key="1">
    <citation type="submission" date="2023-07" db="EMBL/GenBank/DDBJ databases">
        <title>Chromosome-level genome assembly of Artemia franciscana.</title>
        <authorList>
            <person name="Jo E."/>
        </authorList>
    </citation>
    <scope>NUCLEOTIDE SEQUENCE</scope>
    <source>
        <tissue evidence="5">Whole body</tissue>
    </source>
</reference>
<dbReference type="CDD" id="cd23164">
    <property type="entry name" value="Prefoldin_1"/>
    <property type="match status" value="1"/>
</dbReference>
<dbReference type="EMBL" id="JAVRJZ010000007">
    <property type="protein sequence ID" value="KAK2720248.1"/>
    <property type="molecule type" value="Genomic_DNA"/>
</dbReference>
<dbReference type="Proteomes" id="UP001187531">
    <property type="component" value="Unassembled WGS sequence"/>
</dbReference>